<dbReference type="PANTHER" id="PTHR37299:SF1">
    <property type="entry name" value="STAGE 0 SPORULATION PROTEIN A HOMOLOG"/>
    <property type="match status" value="1"/>
</dbReference>
<evidence type="ECO:0000259" key="2">
    <source>
        <dbReference type="PROSITE" id="PS50110"/>
    </source>
</evidence>
<dbReference type="Pfam" id="PF04397">
    <property type="entry name" value="LytTR"/>
    <property type="match status" value="1"/>
</dbReference>
<dbReference type="InterPro" id="IPR011006">
    <property type="entry name" value="CheY-like_superfamily"/>
</dbReference>
<dbReference type="Gene3D" id="2.40.50.1020">
    <property type="entry name" value="LytTr DNA-binding domain"/>
    <property type="match status" value="1"/>
</dbReference>
<dbReference type="AlphaFoldDB" id="A0A5P2G1A4"/>
<evidence type="ECO:0000256" key="1">
    <source>
        <dbReference type="PROSITE-ProRule" id="PRU00169"/>
    </source>
</evidence>
<dbReference type="SUPFAM" id="SSF52172">
    <property type="entry name" value="CheY-like"/>
    <property type="match status" value="1"/>
</dbReference>
<accession>A0A5P2G1A4</accession>
<keyword evidence="5" id="KW-1185">Reference proteome</keyword>
<feature type="modified residue" description="4-aspartylphosphate" evidence="1">
    <location>
        <position position="56"/>
    </location>
</feature>
<dbReference type="SMART" id="SM00850">
    <property type="entry name" value="LytTR"/>
    <property type="match status" value="1"/>
</dbReference>
<name>A0A5P2G1A4_9BACT</name>
<dbReference type="Gene3D" id="3.40.50.2300">
    <property type="match status" value="1"/>
</dbReference>
<gene>
    <name evidence="4" type="ORF">E0W69_002655</name>
</gene>
<proteinExistence type="predicted"/>
<feature type="domain" description="HTH LytTR-type" evidence="3">
    <location>
        <begin position="144"/>
        <end position="206"/>
    </location>
</feature>
<dbReference type="Pfam" id="PF00072">
    <property type="entry name" value="Response_reg"/>
    <property type="match status" value="1"/>
</dbReference>
<evidence type="ECO:0000313" key="4">
    <source>
        <dbReference type="EMBL" id="QES87612.1"/>
    </source>
</evidence>
<sequence>MINCYIIDDEITSIKILEGYIKRTPMLHLNGYETNSISASQKMSLMETQPDLVFLDVEMPGCNGMDMAEQFAKNCKIIFITAYSHYGADAFDKDAVDFLLKPFSYERFMRSIRKYKAMESNCKESNQEGFGGLFMKAGKKGILEKVDLENLVCIEAARHFCTLFFLNGEKRTIYRSLAQAEEQLPSNFKRIQRSFVVNMDKIRRVEGNTIYLEGLVKGPIVCGQEYREETRLYLNKRLL</sequence>
<dbReference type="OrthoDB" id="9787344at2"/>
<dbReference type="InterPro" id="IPR046947">
    <property type="entry name" value="LytR-like"/>
</dbReference>
<organism evidence="4 5">
    <name type="scientific">Rhizosphaericola mali</name>
    <dbReference type="NCBI Taxonomy" id="2545455"/>
    <lineage>
        <taxon>Bacteria</taxon>
        <taxon>Pseudomonadati</taxon>
        <taxon>Bacteroidota</taxon>
        <taxon>Chitinophagia</taxon>
        <taxon>Chitinophagales</taxon>
        <taxon>Chitinophagaceae</taxon>
        <taxon>Rhizosphaericola</taxon>
    </lineage>
</organism>
<protein>
    <submittedName>
        <fullName evidence="4">Response regulator transcription factor</fullName>
    </submittedName>
</protein>
<dbReference type="PROSITE" id="PS50930">
    <property type="entry name" value="HTH_LYTTR"/>
    <property type="match status" value="1"/>
</dbReference>
<dbReference type="KEGG" id="arac:E0W69_002655"/>
<reference evidence="4 5" key="1">
    <citation type="submission" date="2019-09" db="EMBL/GenBank/DDBJ databases">
        <title>Complete genome sequence of Arachidicoccus sp. B3-10 isolated from apple orchard soil.</title>
        <authorList>
            <person name="Kim H.S."/>
            <person name="Han K.-I."/>
            <person name="Suh M.K."/>
            <person name="Lee K.C."/>
            <person name="Eom M.K."/>
            <person name="Kim J.-S."/>
            <person name="Kang S.W."/>
            <person name="Sin Y."/>
            <person name="Lee J.-S."/>
        </authorList>
    </citation>
    <scope>NUCLEOTIDE SEQUENCE [LARGE SCALE GENOMIC DNA]</scope>
    <source>
        <strain evidence="4 5">B3-10</strain>
    </source>
</reference>
<keyword evidence="1" id="KW-0597">Phosphoprotein</keyword>
<dbReference type="InterPro" id="IPR007492">
    <property type="entry name" value="LytTR_DNA-bd_dom"/>
</dbReference>
<dbReference type="Proteomes" id="UP000292424">
    <property type="component" value="Chromosome"/>
</dbReference>
<dbReference type="RefSeq" id="WP_131328501.1">
    <property type="nucleotide sequence ID" value="NZ_CP044016.1"/>
</dbReference>
<dbReference type="InterPro" id="IPR001789">
    <property type="entry name" value="Sig_transdc_resp-reg_receiver"/>
</dbReference>
<dbReference type="GO" id="GO:0000156">
    <property type="term" value="F:phosphorelay response regulator activity"/>
    <property type="evidence" value="ECO:0007669"/>
    <property type="project" value="InterPro"/>
</dbReference>
<dbReference type="EMBL" id="CP044016">
    <property type="protein sequence ID" value="QES87612.1"/>
    <property type="molecule type" value="Genomic_DNA"/>
</dbReference>
<feature type="domain" description="Response regulatory" evidence="2">
    <location>
        <begin position="3"/>
        <end position="116"/>
    </location>
</feature>
<dbReference type="PROSITE" id="PS50110">
    <property type="entry name" value="RESPONSE_REGULATORY"/>
    <property type="match status" value="1"/>
</dbReference>
<dbReference type="SMART" id="SM00448">
    <property type="entry name" value="REC"/>
    <property type="match status" value="1"/>
</dbReference>
<dbReference type="PANTHER" id="PTHR37299">
    <property type="entry name" value="TRANSCRIPTIONAL REGULATOR-RELATED"/>
    <property type="match status" value="1"/>
</dbReference>
<evidence type="ECO:0000259" key="3">
    <source>
        <dbReference type="PROSITE" id="PS50930"/>
    </source>
</evidence>
<evidence type="ECO:0000313" key="5">
    <source>
        <dbReference type="Proteomes" id="UP000292424"/>
    </source>
</evidence>
<dbReference type="GO" id="GO:0003677">
    <property type="term" value="F:DNA binding"/>
    <property type="evidence" value="ECO:0007669"/>
    <property type="project" value="InterPro"/>
</dbReference>